<organism evidence="2 3">
    <name type="scientific">Geobacter soli</name>
    <dbReference type="NCBI Taxonomy" id="1510391"/>
    <lineage>
        <taxon>Bacteria</taxon>
        <taxon>Pseudomonadati</taxon>
        <taxon>Thermodesulfobacteriota</taxon>
        <taxon>Desulfuromonadia</taxon>
        <taxon>Geobacterales</taxon>
        <taxon>Geobacteraceae</taxon>
        <taxon>Geobacter</taxon>
    </lineage>
</organism>
<reference evidence="2 3" key="1">
    <citation type="submission" date="2015-01" db="EMBL/GenBank/DDBJ databases">
        <title>Genome sequence of the anaerobic bacterium Geobacter soli GSS01, a dissimilatory Fe(III) reducer from soil.</title>
        <authorList>
            <person name="Yang G."/>
            <person name="Zhou S."/>
        </authorList>
    </citation>
    <scope>NUCLEOTIDE SEQUENCE [LARGE SCALE GENOMIC DNA]</scope>
    <source>
        <strain evidence="2 3">GSS01</strain>
    </source>
</reference>
<dbReference type="SUPFAM" id="SSF159245">
    <property type="entry name" value="AttH-like"/>
    <property type="match status" value="1"/>
</dbReference>
<proteinExistence type="predicted"/>
<dbReference type="PANTHER" id="PTHR38591:SF1">
    <property type="entry name" value="BLL1000 PROTEIN"/>
    <property type="match status" value="1"/>
</dbReference>
<evidence type="ECO:0000313" key="2">
    <source>
        <dbReference type="EMBL" id="KIE41864.1"/>
    </source>
</evidence>
<protein>
    <submittedName>
        <fullName evidence="2">Hydrolase</fullName>
    </submittedName>
</protein>
<keyword evidence="3" id="KW-1185">Reference proteome</keyword>
<dbReference type="RefSeq" id="WP_039643895.1">
    <property type="nucleotide sequence ID" value="NZ_JXBL01000001.1"/>
</dbReference>
<feature type="domain" description="AttH" evidence="1">
    <location>
        <begin position="75"/>
        <end position="248"/>
    </location>
</feature>
<dbReference type="Gene3D" id="2.40.370.10">
    <property type="entry name" value="AttH-like domain"/>
    <property type="match status" value="2"/>
</dbReference>
<evidence type="ECO:0000313" key="3">
    <source>
        <dbReference type="Proteomes" id="UP000031433"/>
    </source>
</evidence>
<dbReference type="GO" id="GO:0016787">
    <property type="term" value="F:hydrolase activity"/>
    <property type="evidence" value="ECO:0007669"/>
    <property type="project" value="UniProtKB-KW"/>
</dbReference>
<keyword evidence="2" id="KW-0378">Hydrolase</keyword>
<dbReference type="Pfam" id="PF17186">
    <property type="entry name" value="Lipocalin_9"/>
    <property type="match status" value="1"/>
</dbReference>
<dbReference type="AlphaFoldDB" id="A0A0C1TLS9"/>
<gene>
    <name evidence="2" type="ORF">SE37_04065</name>
</gene>
<evidence type="ECO:0000259" key="1">
    <source>
        <dbReference type="Pfam" id="PF07143"/>
    </source>
</evidence>
<name>A0A0C1TLS9_9BACT</name>
<dbReference type="PANTHER" id="PTHR38591">
    <property type="entry name" value="HYDROLASE"/>
    <property type="match status" value="1"/>
</dbReference>
<dbReference type="Proteomes" id="UP000031433">
    <property type="component" value="Unassembled WGS sequence"/>
</dbReference>
<dbReference type="InterPro" id="IPR023374">
    <property type="entry name" value="AttH-like_dom_sf"/>
</dbReference>
<sequence length="389" mass="42675">MGAPARFLIAGIALIVLAVGLTQVFRQQRPEPAPARLSVARALGGASPDGFLRALEPRRFSFPADHGPHDGFRNEWWYFTGNLADAAGRSFGYQFTFFRVALRPRPVARDSSWGAGEVWMAHLALTDVTGRRFRHAERLSREALGLAGAGGRPLRVWLEDWQAVEVATRPWTVRLTGNEEDWGIDLTLRAVKPEVLNGAGGLSRKGGEPGNASYYYSLPRMETSGTIRAGGTTFTVSGLSWLDREWSTSALAPDQTGWDWIALHLNDGRDLMYYRLRRRDGTTDPASAGTIVAADGSYRHLAVAAATLETLSWWSSPAGGARYPSRWRLRVPAEGIDLDIVPRLPDQELFTTIRYWEGAVEVRSSAGKGIAGSGYVELTGYGDQRVSAN</sequence>
<dbReference type="EMBL" id="JXBL01000001">
    <property type="protein sequence ID" value="KIE41864.1"/>
    <property type="molecule type" value="Genomic_DNA"/>
</dbReference>
<dbReference type="Pfam" id="PF07143">
    <property type="entry name" value="CrtC"/>
    <property type="match status" value="1"/>
</dbReference>
<comment type="caution">
    <text evidence="2">The sequence shown here is derived from an EMBL/GenBank/DDBJ whole genome shotgun (WGS) entry which is preliminary data.</text>
</comment>
<accession>A0A0C1TLS9</accession>
<dbReference type="InterPro" id="IPR010791">
    <property type="entry name" value="AttH_dom"/>
</dbReference>